<proteinExistence type="predicted"/>
<dbReference type="AlphaFoldDB" id="A0A917FJ68"/>
<dbReference type="RefSeq" id="WP_189026111.1">
    <property type="nucleotide sequence ID" value="NZ_BMKR01000011.1"/>
</dbReference>
<comment type="caution">
    <text evidence="1">The sequence shown here is derived from an EMBL/GenBank/DDBJ whole genome shotgun (WGS) entry which is preliminary data.</text>
</comment>
<evidence type="ECO:0000313" key="2">
    <source>
        <dbReference type="Proteomes" id="UP000637643"/>
    </source>
</evidence>
<sequence>MTIFKEITVDEFSNVKMKHMNMTDSSIVTINHDLDLNPLIMTKIPRFFIAPVIYGITDMLYLPIDVEETYRLVIQEIAPHFEEIKEISNETFRNLSLKKLKPKSKEIFAETKTETNIDLVIKELYGQKTEKIEEIQKTEKNNIKFYEVNLQKINTVNDNDFELLWNFIKSAYVNRQGEFYITPVNWIFNEEIRNYLFVRMLSNVCNSLRISVNDDSGTITSLILD</sequence>
<name>A0A917FJ68_9BACL</name>
<dbReference type="EMBL" id="BMKR01000011">
    <property type="protein sequence ID" value="GGF82871.1"/>
    <property type="molecule type" value="Genomic_DNA"/>
</dbReference>
<gene>
    <name evidence="1" type="ORF">GCM10010912_29960</name>
</gene>
<accession>A0A917FJ68</accession>
<protein>
    <submittedName>
        <fullName evidence="1">Uncharacterized protein</fullName>
    </submittedName>
</protein>
<dbReference type="Proteomes" id="UP000637643">
    <property type="component" value="Unassembled WGS sequence"/>
</dbReference>
<keyword evidence="2" id="KW-1185">Reference proteome</keyword>
<reference evidence="1" key="1">
    <citation type="journal article" date="2014" name="Int. J. Syst. Evol. Microbiol.">
        <title>Complete genome sequence of Corynebacterium casei LMG S-19264T (=DSM 44701T), isolated from a smear-ripened cheese.</title>
        <authorList>
            <consortium name="US DOE Joint Genome Institute (JGI-PGF)"/>
            <person name="Walter F."/>
            <person name="Albersmeier A."/>
            <person name="Kalinowski J."/>
            <person name="Ruckert C."/>
        </authorList>
    </citation>
    <scope>NUCLEOTIDE SEQUENCE</scope>
    <source>
        <strain evidence="1">CGMCC 1.16134</strain>
    </source>
</reference>
<reference evidence="1" key="2">
    <citation type="submission" date="2020-09" db="EMBL/GenBank/DDBJ databases">
        <authorList>
            <person name="Sun Q."/>
            <person name="Zhou Y."/>
        </authorList>
    </citation>
    <scope>NUCLEOTIDE SEQUENCE</scope>
    <source>
        <strain evidence="1">CGMCC 1.16134</strain>
    </source>
</reference>
<evidence type="ECO:0000313" key="1">
    <source>
        <dbReference type="EMBL" id="GGF82871.1"/>
    </source>
</evidence>
<organism evidence="1 2">
    <name type="scientific">Paenibacillus albidus</name>
    <dbReference type="NCBI Taxonomy" id="2041023"/>
    <lineage>
        <taxon>Bacteria</taxon>
        <taxon>Bacillati</taxon>
        <taxon>Bacillota</taxon>
        <taxon>Bacilli</taxon>
        <taxon>Bacillales</taxon>
        <taxon>Paenibacillaceae</taxon>
        <taxon>Paenibacillus</taxon>
    </lineage>
</organism>